<evidence type="ECO:0000313" key="14">
    <source>
        <dbReference type="Proteomes" id="UP000611629"/>
    </source>
</evidence>
<feature type="transmembrane region" description="Helical" evidence="10">
    <location>
        <begin position="127"/>
        <end position="145"/>
    </location>
</feature>
<keyword evidence="14" id="KW-1185">Reference proteome</keyword>
<reference evidence="13" key="1">
    <citation type="submission" date="2020-07" db="EMBL/GenBank/DDBJ databases">
        <title>Genomic analysis of a strain of Sedimentibacter Hydroxybenzoicus DSM7310.</title>
        <authorList>
            <person name="Ma S."/>
        </authorList>
    </citation>
    <scope>NUCLEOTIDE SEQUENCE</scope>
    <source>
        <strain evidence="13">DSM 7310</strain>
    </source>
</reference>
<proteinExistence type="inferred from homology"/>
<dbReference type="GO" id="GO:0050660">
    <property type="term" value="F:flavin adenine dinucleotide binding"/>
    <property type="evidence" value="ECO:0007669"/>
    <property type="project" value="InterPro"/>
</dbReference>
<organism evidence="13 14">
    <name type="scientific">Sedimentibacter hydroxybenzoicus DSM 7310</name>
    <dbReference type="NCBI Taxonomy" id="1123245"/>
    <lineage>
        <taxon>Bacteria</taxon>
        <taxon>Bacillati</taxon>
        <taxon>Bacillota</taxon>
        <taxon>Tissierellia</taxon>
        <taxon>Sedimentibacter</taxon>
    </lineage>
</organism>
<evidence type="ECO:0000259" key="12">
    <source>
        <dbReference type="PROSITE" id="PS51846"/>
    </source>
</evidence>
<keyword evidence="6 8" id="KW-0129">CBS domain</keyword>
<comment type="caution">
    <text evidence="13">The sequence shown here is derived from an EMBL/GenBank/DDBJ whole genome shotgun (WGS) entry which is preliminary data.</text>
</comment>
<evidence type="ECO:0000256" key="4">
    <source>
        <dbReference type="ARBA" id="ARBA00022737"/>
    </source>
</evidence>
<name>A0A974BLS0_SEDHY</name>
<dbReference type="InterPro" id="IPR036318">
    <property type="entry name" value="FAD-bd_PCMH-like_sf"/>
</dbReference>
<dbReference type="Proteomes" id="UP000611629">
    <property type="component" value="Unassembled WGS sequence"/>
</dbReference>
<dbReference type="InterPro" id="IPR000644">
    <property type="entry name" value="CBS_dom"/>
</dbReference>
<evidence type="ECO:0000256" key="8">
    <source>
        <dbReference type="PROSITE-ProRule" id="PRU00703"/>
    </source>
</evidence>
<gene>
    <name evidence="13" type="ORF">HZF24_15685</name>
</gene>
<keyword evidence="3 9" id="KW-0812">Transmembrane</keyword>
<keyword evidence="4" id="KW-0677">Repeat</keyword>
<dbReference type="PROSITE" id="PS51846">
    <property type="entry name" value="CNNM"/>
    <property type="match status" value="1"/>
</dbReference>
<dbReference type="RefSeq" id="WP_179239306.1">
    <property type="nucleotide sequence ID" value="NZ_JACBNQ010000024.1"/>
</dbReference>
<dbReference type="SMART" id="SM01091">
    <property type="entry name" value="CorC_HlyC"/>
    <property type="match status" value="1"/>
</dbReference>
<protein>
    <submittedName>
        <fullName evidence="13">HlyC/CorC family transporter</fullName>
    </submittedName>
</protein>
<dbReference type="FunFam" id="3.10.580.10:FF:000002">
    <property type="entry name" value="Magnesium/cobalt efflux protein CorC"/>
    <property type="match status" value="1"/>
</dbReference>
<evidence type="ECO:0000256" key="7">
    <source>
        <dbReference type="ARBA" id="ARBA00023136"/>
    </source>
</evidence>
<dbReference type="Pfam" id="PF00571">
    <property type="entry name" value="CBS"/>
    <property type="match status" value="2"/>
</dbReference>
<dbReference type="Gene3D" id="3.30.465.10">
    <property type="match status" value="1"/>
</dbReference>
<dbReference type="AlphaFoldDB" id="A0A974BLS0"/>
<feature type="domain" description="CNNM transmembrane" evidence="12">
    <location>
        <begin position="1"/>
        <end position="189"/>
    </location>
</feature>
<dbReference type="PROSITE" id="PS51371">
    <property type="entry name" value="CBS"/>
    <property type="match status" value="2"/>
</dbReference>
<dbReference type="CDD" id="cd04590">
    <property type="entry name" value="CBS_pair_CorC_HlyC_assoc"/>
    <property type="match status" value="1"/>
</dbReference>
<evidence type="ECO:0000256" key="9">
    <source>
        <dbReference type="PROSITE-ProRule" id="PRU01193"/>
    </source>
</evidence>
<feature type="transmembrane region" description="Helical" evidence="10">
    <location>
        <begin position="61"/>
        <end position="80"/>
    </location>
</feature>
<dbReference type="InterPro" id="IPR016169">
    <property type="entry name" value="FAD-bd_PCMH_sub2"/>
</dbReference>
<dbReference type="InterPro" id="IPR046342">
    <property type="entry name" value="CBS_dom_sf"/>
</dbReference>
<dbReference type="PANTHER" id="PTHR22777">
    <property type="entry name" value="HEMOLYSIN-RELATED"/>
    <property type="match status" value="1"/>
</dbReference>
<feature type="transmembrane region" description="Helical" evidence="10">
    <location>
        <begin position="87"/>
        <end position="107"/>
    </location>
</feature>
<accession>A0A974BLS0</accession>
<feature type="domain" description="CBS" evidence="11">
    <location>
        <begin position="271"/>
        <end position="331"/>
    </location>
</feature>
<keyword evidence="5 9" id="KW-1133">Transmembrane helix</keyword>
<dbReference type="InterPro" id="IPR044751">
    <property type="entry name" value="Ion_transp-like_CBS"/>
</dbReference>
<evidence type="ECO:0000256" key="1">
    <source>
        <dbReference type="ARBA" id="ARBA00004141"/>
    </source>
</evidence>
<dbReference type="Gene3D" id="3.10.580.10">
    <property type="entry name" value="CBS-domain"/>
    <property type="match status" value="1"/>
</dbReference>
<dbReference type="Pfam" id="PF01595">
    <property type="entry name" value="CNNM"/>
    <property type="match status" value="1"/>
</dbReference>
<dbReference type="InterPro" id="IPR002550">
    <property type="entry name" value="CNNM"/>
</dbReference>
<dbReference type="Pfam" id="PF03471">
    <property type="entry name" value="CorC_HlyC"/>
    <property type="match status" value="1"/>
</dbReference>
<evidence type="ECO:0000259" key="11">
    <source>
        <dbReference type="PROSITE" id="PS51371"/>
    </source>
</evidence>
<dbReference type="PANTHER" id="PTHR22777:SF17">
    <property type="entry name" value="UPF0053 PROTEIN SLL0260"/>
    <property type="match status" value="1"/>
</dbReference>
<evidence type="ECO:0000256" key="5">
    <source>
        <dbReference type="ARBA" id="ARBA00022989"/>
    </source>
</evidence>
<evidence type="ECO:0000256" key="2">
    <source>
        <dbReference type="ARBA" id="ARBA00006337"/>
    </source>
</evidence>
<dbReference type="SUPFAM" id="SSF56176">
    <property type="entry name" value="FAD-binding/transporter-associated domain-like"/>
    <property type="match status" value="1"/>
</dbReference>
<keyword evidence="7 9" id="KW-0472">Membrane</keyword>
<evidence type="ECO:0000256" key="10">
    <source>
        <dbReference type="SAM" id="Phobius"/>
    </source>
</evidence>
<dbReference type="SUPFAM" id="SSF54631">
    <property type="entry name" value="CBS-domain pair"/>
    <property type="match status" value="1"/>
</dbReference>
<evidence type="ECO:0000256" key="3">
    <source>
        <dbReference type="ARBA" id="ARBA00022692"/>
    </source>
</evidence>
<dbReference type="EMBL" id="JACBNQ010000024">
    <property type="protein sequence ID" value="NYB75589.1"/>
    <property type="molecule type" value="Genomic_DNA"/>
</dbReference>
<evidence type="ECO:0000313" key="13">
    <source>
        <dbReference type="EMBL" id="NYB75589.1"/>
    </source>
</evidence>
<feature type="domain" description="CBS" evidence="11">
    <location>
        <begin position="208"/>
        <end position="268"/>
    </location>
</feature>
<comment type="similarity">
    <text evidence="2">Belongs to the UPF0053 family.</text>
</comment>
<dbReference type="InterPro" id="IPR005170">
    <property type="entry name" value="Transptr-assoc_dom"/>
</dbReference>
<evidence type="ECO:0000256" key="6">
    <source>
        <dbReference type="ARBA" id="ARBA00023122"/>
    </source>
</evidence>
<comment type="subcellular location">
    <subcellularLocation>
        <location evidence="1">Membrane</location>
        <topology evidence="1">Multi-pass membrane protein</topology>
    </subcellularLocation>
</comment>
<sequence length="414" mass="46787">MDGNTTGQILLLIFLLSCSAFFSASETALMSISKIRLRHMAENNIKGARTVEKLVNNSNQLLSGILIGNNIVNIGASALATKLAMDFFGAAGVGIATAIMTVLVLVFGEITPKSLAANNSENISFKVSGLITFVIKLLGPVIFIFNKLTNLIIRLIIGRQDNEKPLITEEELKTMVDVSHEEGIIELNEKEMIENVFEFNSLKTKDIMTKRQDIVAININTTYEEIKNVFAKEQYSRIPVYKDDIDNIIGMLYVKDLFHYEGETPFKIEDYMREVFYTYENNSITKLFSSMQKNKITMAVVLNEYAGTEGILTTEDLVEEIIGDIVDELDEHTYYIEQISDKKYLVNGELRIEKLNKYLGTNLQSKYVTTIGGYITEKFGRFPEKGELIEVDNMKFTVKESGRNKIESLFIEIQ</sequence>
<dbReference type="GO" id="GO:0005886">
    <property type="term" value="C:plasma membrane"/>
    <property type="evidence" value="ECO:0007669"/>
    <property type="project" value="TreeGrafter"/>
</dbReference>